<name>A0A2W5KHI8_9GAMM</name>
<dbReference type="AlphaFoldDB" id="A0A2W5KHI8"/>
<dbReference type="SUPFAM" id="SSF55909">
    <property type="entry name" value="Pentein"/>
    <property type="match status" value="1"/>
</dbReference>
<dbReference type="EMBL" id="QFPO01000005">
    <property type="protein sequence ID" value="PZQ16412.1"/>
    <property type="molecule type" value="Genomic_DNA"/>
</dbReference>
<dbReference type="Gene3D" id="3.75.10.10">
    <property type="entry name" value="L-arginine/glycine Amidinotransferase, Chain A"/>
    <property type="match status" value="1"/>
</dbReference>
<dbReference type="Proteomes" id="UP000249046">
    <property type="component" value="Unassembled WGS sequence"/>
</dbReference>
<gene>
    <name evidence="1" type="ORF">DI564_07190</name>
</gene>
<evidence type="ECO:0000313" key="2">
    <source>
        <dbReference type="Proteomes" id="UP000249046"/>
    </source>
</evidence>
<evidence type="ECO:0000313" key="1">
    <source>
        <dbReference type="EMBL" id="PZQ16412.1"/>
    </source>
</evidence>
<reference evidence="1 2" key="1">
    <citation type="submission" date="2017-08" db="EMBL/GenBank/DDBJ databases">
        <title>Infants hospitalized years apart are colonized by the same room-sourced microbial strains.</title>
        <authorList>
            <person name="Brooks B."/>
            <person name="Olm M.R."/>
            <person name="Firek B.A."/>
            <person name="Baker R."/>
            <person name="Thomas B.C."/>
            <person name="Morowitz M.J."/>
            <person name="Banfield J.F."/>
        </authorList>
    </citation>
    <scope>NUCLEOTIDE SEQUENCE [LARGE SCALE GENOMIC DNA]</scope>
    <source>
        <strain evidence="1">S2_005_003_R2_42</strain>
    </source>
</reference>
<proteinExistence type="predicted"/>
<accession>A0A2W5KHI8</accession>
<comment type="caution">
    <text evidence="1">The sequence shown here is derived from an EMBL/GenBank/DDBJ whole genome shotgun (WGS) entry which is preliminary data.</text>
</comment>
<sequence>MSQPRLLLCPPPHFGVDYVINPWMAGQVGRVDAARANAQWEALRERLASCAAVETVAPGAGLPDMPFTANAGLVHGDRFVPSRFRHPERGGEEALFSAWFAAHGYALRPLPDGLAFEGAGDALFDRAAGRLWFGHGHRSDLAAAAAVEASIGVETVPLRLADPRYYHLDTCLCPLREGWLLYYPGAFDAAGRATIEARVGADRRIAVSAEQAAAFACNAVDLGDRIVVHRADADLRARLAAAGYAVIETPLDEFIKAGGSAKCLTLRLDEPAGLQRGIAAADRAA</sequence>
<dbReference type="Pfam" id="PF19420">
    <property type="entry name" value="DDAH_eukar"/>
    <property type="match status" value="1"/>
</dbReference>
<protein>
    <submittedName>
        <fullName evidence="1">Nitrate reductase</fullName>
    </submittedName>
</protein>
<organism evidence="1 2">
    <name type="scientific">Rhodanobacter denitrificans</name>
    <dbReference type="NCBI Taxonomy" id="666685"/>
    <lineage>
        <taxon>Bacteria</taxon>
        <taxon>Pseudomonadati</taxon>
        <taxon>Pseudomonadota</taxon>
        <taxon>Gammaproteobacteria</taxon>
        <taxon>Lysobacterales</taxon>
        <taxon>Rhodanobacteraceae</taxon>
        <taxon>Rhodanobacter</taxon>
    </lineage>
</organism>